<keyword evidence="2" id="KW-1185">Reference proteome</keyword>
<dbReference type="EMBL" id="MDYQ01000544">
    <property type="protein sequence ID" value="PRP73795.1"/>
    <property type="molecule type" value="Genomic_DNA"/>
</dbReference>
<organism evidence="1 2">
    <name type="scientific">Planoprotostelium fungivorum</name>
    <dbReference type="NCBI Taxonomy" id="1890364"/>
    <lineage>
        <taxon>Eukaryota</taxon>
        <taxon>Amoebozoa</taxon>
        <taxon>Evosea</taxon>
        <taxon>Variosea</taxon>
        <taxon>Cavosteliida</taxon>
        <taxon>Cavosteliaceae</taxon>
        <taxon>Planoprotostelium</taxon>
    </lineage>
</organism>
<dbReference type="Proteomes" id="UP000241769">
    <property type="component" value="Unassembled WGS sequence"/>
</dbReference>
<reference evidence="1 2" key="1">
    <citation type="journal article" date="2018" name="Genome Biol. Evol.">
        <title>Multiple Roots of Fruiting Body Formation in Amoebozoa.</title>
        <authorList>
            <person name="Hillmann F."/>
            <person name="Forbes G."/>
            <person name="Novohradska S."/>
            <person name="Ferling I."/>
            <person name="Riege K."/>
            <person name="Groth M."/>
            <person name="Westermann M."/>
            <person name="Marz M."/>
            <person name="Spaller T."/>
            <person name="Winckler T."/>
            <person name="Schaap P."/>
            <person name="Glockner G."/>
        </authorList>
    </citation>
    <scope>NUCLEOTIDE SEQUENCE [LARGE SCALE GENOMIC DNA]</scope>
    <source>
        <strain evidence="1 2">Jena</strain>
    </source>
</reference>
<dbReference type="InParanoid" id="A0A2P6MQ25"/>
<comment type="caution">
    <text evidence="1">The sequence shown here is derived from an EMBL/GenBank/DDBJ whole genome shotgun (WGS) entry which is preliminary data.</text>
</comment>
<name>A0A2P6MQ25_9EUKA</name>
<dbReference type="CDD" id="cd00303">
    <property type="entry name" value="retropepsin_like"/>
    <property type="match status" value="1"/>
</dbReference>
<sequence length="224" mass="24730">MHRSFAEKHHIPIIPATGRVSLAIATTSSTCTGHTFPIDVTYGQPGHSITRSITFHIVDLNDFDVYIGGNNLEHIGIVIPIATSYPDEITVSDPALTPDPAPAPASTHNTCHNHLPNTNSLLREGGDVVTESFRGIFVFEKHNFLKETFTGYFHQDLEETSQYKKACFEQLINHFSSLPNRKQPDSRLFLPLFHSLVVHMTTLMGNSSNAFSSVTLTGNVLTKS</sequence>
<dbReference type="AlphaFoldDB" id="A0A2P6MQ25"/>
<proteinExistence type="predicted"/>
<accession>A0A2P6MQ25</accession>
<protein>
    <submittedName>
        <fullName evidence="1">Uncharacterized protein</fullName>
    </submittedName>
</protein>
<evidence type="ECO:0000313" key="1">
    <source>
        <dbReference type="EMBL" id="PRP73795.1"/>
    </source>
</evidence>
<evidence type="ECO:0000313" key="2">
    <source>
        <dbReference type="Proteomes" id="UP000241769"/>
    </source>
</evidence>
<gene>
    <name evidence="1" type="ORF">PROFUN_15777</name>
</gene>